<reference evidence="2 3" key="1">
    <citation type="submission" date="2023-08" db="EMBL/GenBank/DDBJ databases">
        <authorList>
            <person name="Girao M."/>
            <person name="Carvalho M.F."/>
        </authorList>
    </citation>
    <scope>NUCLEOTIDE SEQUENCE [LARGE SCALE GENOMIC DNA]</scope>
    <source>
        <strain evidence="2 3">CT-R113</strain>
    </source>
</reference>
<dbReference type="SUPFAM" id="SSF47413">
    <property type="entry name" value="lambda repressor-like DNA-binding domains"/>
    <property type="match status" value="1"/>
</dbReference>
<evidence type="ECO:0000259" key="1">
    <source>
        <dbReference type="SMART" id="SM00530"/>
    </source>
</evidence>
<organism evidence="2 3">
    <name type="scientific">Nocardiopsis codii</name>
    <dbReference type="NCBI Taxonomy" id="3065942"/>
    <lineage>
        <taxon>Bacteria</taxon>
        <taxon>Bacillati</taxon>
        <taxon>Actinomycetota</taxon>
        <taxon>Actinomycetes</taxon>
        <taxon>Streptosporangiales</taxon>
        <taxon>Nocardiopsidaceae</taxon>
        <taxon>Nocardiopsis</taxon>
    </lineage>
</organism>
<dbReference type="InterPro" id="IPR001387">
    <property type="entry name" value="Cro/C1-type_HTH"/>
</dbReference>
<name>A0ABU7K950_9ACTN</name>
<protein>
    <submittedName>
        <fullName evidence="2">Helix-turn-helix transcriptional regulator</fullName>
    </submittedName>
</protein>
<evidence type="ECO:0000313" key="3">
    <source>
        <dbReference type="Proteomes" id="UP001356095"/>
    </source>
</evidence>
<comment type="caution">
    <text evidence="2">The sequence shown here is derived from an EMBL/GenBank/DDBJ whole genome shotgun (WGS) entry which is preliminary data.</text>
</comment>
<dbReference type="CDD" id="cd00093">
    <property type="entry name" value="HTH_XRE"/>
    <property type="match status" value="1"/>
</dbReference>
<dbReference type="SMART" id="SM00530">
    <property type="entry name" value="HTH_XRE"/>
    <property type="match status" value="1"/>
</dbReference>
<feature type="domain" description="HTH cro/C1-type" evidence="1">
    <location>
        <begin position="6"/>
        <end position="61"/>
    </location>
</feature>
<dbReference type="InterPro" id="IPR010982">
    <property type="entry name" value="Lambda_DNA-bd_dom_sf"/>
</dbReference>
<dbReference type="Gene3D" id="1.10.260.40">
    <property type="entry name" value="lambda repressor-like DNA-binding domains"/>
    <property type="match status" value="1"/>
</dbReference>
<sequence>MPPNERLRVRLEQSGHTAASLAAHVGTDPKTVARWISTGRVPHRRNAHAVARLLGADADELWPSRERPSRSTRETDTDEDLVAVHRQRSDVPVEQWRGMFAAAERSIDVLVYAAVFLHEQIPDWNDLLRARAEAGVRVRVLIGDPGCEAVRVRGEEESFGHGIQSRCHLAAMHYRPLAAAPGVSVMVHSTTLYNSLYRADDHMYVNTHLYGVNAYGNPLLRLRRTAPKGLFDAYADSVDAVWRTARPLEE</sequence>
<dbReference type="Proteomes" id="UP001356095">
    <property type="component" value="Unassembled WGS sequence"/>
</dbReference>
<keyword evidence="3" id="KW-1185">Reference proteome</keyword>
<evidence type="ECO:0000313" key="2">
    <source>
        <dbReference type="EMBL" id="MEE2038766.1"/>
    </source>
</evidence>
<gene>
    <name evidence="2" type="ORF">Q8791_16195</name>
</gene>
<dbReference type="RefSeq" id="WP_330092546.1">
    <property type="nucleotide sequence ID" value="NZ_JAUZMY010000015.1"/>
</dbReference>
<dbReference type="SUPFAM" id="SSF56024">
    <property type="entry name" value="Phospholipase D/nuclease"/>
    <property type="match status" value="1"/>
</dbReference>
<dbReference type="EMBL" id="JAUZMY010000015">
    <property type="protein sequence ID" value="MEE2038766.1"/>
    <property type="molecule type" value="Genomic_DNA"/>
</dbReference>
<proteinExistence type="predicted"/>
<accession>A0ABU7K950</accession>